<dbReference type="GO" id="GO:0016410">
    <property type="term" value="F:N-acyltransferase activity"/>
    <property type="evidence" value="ECO:0007669"/>
    <property type="project" value="UniProtKB-UniRule"/>
</dbReference>
<feature type="region of interest" description="Disordered" evidence="10">
    <location>
        <begin position="403"/>
        <end position="430"/>
    </location>
</feature>
<dbReference type="SUPFAM" id="SSF56317">
    <property type="entry name" value="Carbon-nitrogen hydrolase"/>
    <property type="match status" value="2"/>
</dbReference>
<feature type="transmembrane region" description="Helical" evidence="9">
    <location>
        <begin position="17"/>
        <end position="35"/>
    </location>
</feature>
<feature type="compositionally biased region" description="Polar residues" evidence="10">
    <location>
        <begin position="481"/>
        <end position="492"/>
    </location>
</feature>
<proteinExistence type="inferred from homology"/>
<feature type="transmembrane region" description="Helical" evidence="9">
    <location>
        <begin position="259"/>
        <end position="280"/>
    </location>
</feature>
<feature type="transmembrane region" description="Helical" evidence="9">
    <location>
        <begin position="218"/>
        <end position="239"/>
    </location>
</feature>
<dbReference type="EMBL" id="DXEV01000045">
    <property type="protein sequence ID" value="HIX56326.1"/>
    <property type="molecule type" value="Genomic_DNA"/>
</dbReference>
<feature type="domain" description="CN hydrolase" evidence="11">
    <location>
        <begin position="320"/>
        <end position="672"/>
    </location>
</feature>
<feature type="region of interest" description="Disordered" evidence="10">
    <location>
        <begin position="481"/>
        <end position="501"/>
    </location>
</feature>
<dbReference type="AlphaFoldDB" id="A0A9D1WBX2"/>
<dbReference type="InterPro" id="IPR036526">
    <property type="entry name" value="C-N_Hydrolase_sf"/>
</dbReference>
<dbReference type="InterPro" id="IPR045378">
    <property type="entry name" value="LNT_N"/>
</dbReference>
<feature type="compositionally biased region" description="Acidic residues" evidence="10">
    <location>
        <begin position="134"/>
        <end position="145"/>
    </location>
</feature>
<comment type="subcellular location">
    <subcellularLocation>
        <location evidence="1 9">Cell membrane</location>
        <topology evidence="1 9">Multi-pass membrane protein</topology>
    </subcellularLocation>
</comment>
<organism evidence="12 13">
    <name type="scientific">Candidatus Anaerobiospirillum pullistercoris</name>
    <dbReference type="NCBI Taxonomy" id="2838452"/>
    <lineage>
        <taxon>Bacteria</taxon>
        <taxon>Pseudomonadati</taxon>
        <taxon>Pseudomonadota</taxon>
        <taxon>Gammaproteobacteria</taxon>
        <taxon>Aeromonadales</taxon>
        <taxon>Succinivibrionaceae</taxon>
        <taxon>Anaerobiospirillum</taxon>
    </lineage>
</organism>
<comment type="function">
    <text evidence="9">Catalyzes the phospholipid dependent N-acylation of the N-terminal cysteine of apolipoprotein, the last step in lipoprotein maturation.</text>
</comment>
<evidence type="ECO:0000256" key="10">
    <source>
        <dbReference type="SAM" id="MobiDB-lite"/>
    </source>
</evidence>
<evidence type="ECO:0000256" key="4">
    <source>
        <dbReference type="ARBA" id="ARBA00022679"/>
    </source>
</evidence>
<evidence type="ECO:0000256" key="7">
    <source>
        <dbReference type="ARBA" id="ARBA00023136"/>
    </source>
</evidence>
<dbReference type="PROSITE" id="PS50263">
    <property type="entry name" value="CN_HYDROLASE"/>
    <property type="match status" value="1"/>
</dbReference>
<dbReference type="GO" id="GO:0042158">
    <property type="term" value="P:lipoprotein biosynthetic process"/>
    <property type="evidence" value="ECO:0007669"/>
    <property type="project" value="UniProtKB-UniRule"/>
</dbReference>
<dbReference type="HAMAP" id="MF_01148">
    <property type="entry name" value="Lnt"/>
    <property type="match status" value="1"/>
</dbReference>
<dbReference type="GO" id="GO:0005886">
    <property type="term" value="C:plasma membrane"/>
    <property type="evidence" value="ECO:0007669"/>
    <property type="project" value="UniProtKB-SubCell"/>
</dbReference>
<feature type="transmembrane region" description="Helical" evidence="9">
    <location>
        <begin position="287"/>
        <end position="304"/>
    </location>
</feature>
<keyword evidence="3 9" id="KW-1003">Cell membrane</keyword>
<evidence type="ECO:0000256" key="9">
    <source>
        <dbReference type="HAMAP-Rule" id="MF_01148"/>
    </source>
</evidence>
<feature type="transmembrane region" description="Helical" evidence="9">
    <location>
        <begin position="78"/>
        <end position="104"/>
    </location>
</feature>
<gene>
    <name evidence="9 12" type="primary">lnt</name>
    <name evidence="12" type="ORF">H9850_02520</name>
</gene>
<evidence type="ECO:0000259" key="11">
    <source>
        <dbReference type="PROSITE" id="PS50263"/>
    </source>
</evidence>
<dbReference type="Pfam" id="PF20154">
    <property type="entry name" value="LNT_N"/>
    <property type="match status" value="2"/>
</dbReference>
<dbReference type="Proteomes" id="UP000886829">
    <property type="component" value="Unassembled WGS sequence"/>
</dbReference>
<comment type="pathway">
    <text evidence="9">Protein modification; lipoprotein biosynthesis (N-acyl transfer).</text>
</comment>
<dbReference type="PANTHER" id="PTHR38686">
    <property type="entry name" value="APOLIPOPROTEIN N-ACYLTRANSFERASE"/>
    <property type="match status" value="1"/>
</dbReference>
<dbReference type="InterPro" id="IPR003010">
    <property type="entry name" value="C-N_Hydrolase"/>
</dbReference>
<keyword evidence="7 9" id="KW-0472">Membrane</keyword>
<evidence type="ECO:0000256" key="1">
    <source>
        <dbReference type="ARBA" id="ARBA00004651"/>
    </source>
</evidence>
<feature type="compositionally biased region" description="Low complexity" evidence="10">
    <location>
        <begin position="403"/>
        <end position="413"/>
    </location>
</feature>
<dbReference type="Gene3D" id="3.60.110.10">
    <property type="entry name" value="Carbon-nitrogen hydrolase"/>
    <property type="match status" value="1"/>
</dbReference>
<dbReference type="Pfam" id="PF00795">
    <property type="entry name" value="CN_hydrolase"/>
    <property type="match status" value="1"/>
</dbReference>
<keyword evidence="6 9" id="KW-1133">Transmembrane helix</keyword>
<name>A0A9D1WBX2_9GAMM</name>
<feature type="region of interest" description="Disordered" evidence="10">
    <location>
        <begin position="115"/>
        <end position="145"/>
    </location>
</feature>
<reference evidence="12" key="1">
    <citation type="journal article" date="2021" name="PeerJ">
        <title>Extensive microbial diversity within the chicken gut microbiome revealed by metagenomics and culture.</title>
        <authorList>
            <person name="Gilroy R."/>
            <person name="Ravi A."/>
            <person name="Getino M."/>
            <person name="Pursley I."/>
            <person name="Horton D.L."/>
            <person name="Alikhan N.F."/>
            <person name="Baker D."/>
            <person name="Gharbi K."/>
            <person name="Hall N."/>
            <person name="Watson M."/>
            <person name="Adriaenssens E.M."/>
            <person name="Foster-Nyarko E."/>
            <person name="Jarju S."/>
            <person name="Secka A."/>
            <person name="Antonio M."/>
            <person name="Oren A."/>
            <person name="Chaudhuri R.R."/>
            <person name="La Ragione R."/>
            <person name="Hildebrand F."/>
            <person name="Pallen M.J."/>
        </authorList>
    </citation>
    <scope>NUCLEOTIDE SEQUENCE</scope>
    <source>
        <strain evidence="12">USASDec5-558</strain>
    </source>
</reference>
<evidence type="ECO:0000256" key="5">
    <source>
        <dbReference type="ARBA" id="ARBA00022692"/>
    </source>
</evidence>
<keyword evidence="5 9" id="KW-0812">Transmembrane</keyword>
<evidence type="ECO:0000313" key="12">
    <source>
        <dbReference type="EMBL" id="HIX56326.1"/>
    </source>
</evidence>
<evidence type="ECO:0000256" key="6">
    <source>
        <dbReference type="ARBA" id="ARBA00022989"/>
    </source>
</evidence>
<evidence type="ECO:0000313" key="13">
    <source>
        <dbReference type="Proteomes" id="UP000886829"/>
    </source>
</evidence>
<keyword evidence="8 9" id="KW-0012">Acyltransferase</keyword>
<feature type="transmembrane region" description="Helical" evidence="9">
    <location>
        <begin position="47"/>
        <end position="66"/>
    </location>
</feature>
<dbReference type="NCBIfam" id="TIGR00546">
    <property type="entry name" value="lnt"/>
    <property type="match status" value="1"/>
</dbReference>
<dbReference type="EC" id="2.3.1.269" evidence="9"/>
<feature type="transmembrane region" description="Helical" evidence="9">
    <location>
        <begin position="679"/>
        <end position="701"/>
    </location>
</feature>
<comment type="similarity">
    <text evidence="2 9">Belongs to the CN hydrolase family. Apolipoprotein N-acyltransferase subfamily.</text>
</comment>
<evidence type="ECO:0000256" key="2">
    <source>
        <dbReference type="ARBA" id="ARBA00010065"/>
    </source>
</evidence>
<comment type="catalytic activity">
    <reaction evidence="9">
        <text>N-terminal S-1,2-diacyl-sn-glyceryl-L-cysteinyl-[lipoprotein] + a glycerophospholipid = N-acyl-S-1,2-diacyl-sn-glyceryl-L-cysteinyl-[lipoprotein] + a 2-acyl-sn-glycero-3-phospholipid + H(+)</text>
        <dbReference type="Rhea" id="RHEA:48228"/>
        <dbReference type="Rhea" id="RHEA-COMP:14681"/>
        <dbReference type="Rhea" id="RHEA-COMP:14684"/>
        <dbReference type="ChEBI" id="CHEBI:15378"/>
        <dbReference type="ChEBI" id="CHEBI:136912"/>
        <dbReference type="ChEBI" id="CHEBI:140656"/>
        <dbReference type="ChEBI" id="CHEBI:140657"/>
        <dbReference type="ChEBI" id="CHEBI:140660"/>
        <dbReference type="EC" id="2.3.1.269"/>
    </reaction>
</comment>
<evidence type="ECO:0000256" key="8">
    <source>
        <dbReference type="ARBA" id="ARBA00023315"/>
    </source>
</evidence>
<sequence length="719" mass="79416">MISLTLGLSATLGFAPYNMWVITVVSLTFEFFFISTLKSAKQVFSSLLLYFTALNAITLEWLNFVMNGFGALPLPLSWAIEILFAAYLAIFHAIFGTIAFRVALRLVTKKETAKDTATSTTPAPAPAVNTQSEANDDFDDEDYDDEDAMPQRGIASLKTSQDSTQDALPEPSKEEIIEALDSIRPDLPGGMPGMFSQNLSLPILTDKKGQQRRFYKHVYLLCFLPVALLLADLLIGVLFTGFPWMYLGYIATDGPFASYAPLVGVRGITLVIFICAGALALTLERRFIYLPIAASLFLVGVFMMEVRYTSDLPEIKIAGVQGAIPQSIKWDPRHTMPTIEKYLSMTMEYFGKSDLIVWPESALPIFAQQIMPLLNDINIHADATGTPILLGIQRYEYAKEASPASAESAKSSADTQNNNTDANIPVQPSNDEQLITINGKSSDTQQATAQTAAQATAQAAAQAAEPAAELTKANDKVVVAQSTAEQAAQDNSADAHHGQLLSRPPRLSYNSLFLMGQGDQLAYVQIYDKRKLVPFGEVVPFAQYTRALGSIFNFPMSSFTPGSEQQQQMHLEQKDLYFIPAICYESIFPEAMAAMHDERTNGIIMVSNDSWFGDTRGPEEHLAIARMRTMEMQKPMLRITNSGISASIDALGKVQHELPRNEAAVMYEDFTPAKGNTPYMLWGNIPLYIALPLLVLVGIFFRHKEEDLQDLHFQELVRP</sequence>
<keyword evidence="4 9" id="KW-0808">Transferase</keyword>
<evidence type="ECO:0000256" key="3">
    <source>
        <dbReference type="ARBA" id="ARBA00022475"/>
    </source>
</evidence>
<protein>
    <recommendedName>
        <fullName evidence="9">Apolipoprotein N-acyltransferase</fullName>
        <shortName evidence="9">ALP N-acyltransferase</shortName>
        <ecNumber evidence="9">2.3.1.269</ecNumber>
    </recommendedName>
</protein>
<dbReference type="PANTHER" id="PTHR38686:SF1">
    <property type="entry name" value="APOLIPOPROTEIN N-ACYLTRANSFERASE"/>
    <property type="match status" value="1"/>
</dbReference>
<dbReference type="InterPro" id="IPR004563">
    <property type="entry name" value="Apolipo_AcylTrfase"/>
</dbReference>
<comment type="caution">
    <text evidence="12">The sequence shown here is derived from an EMBL/GenBank/DDBJ whole genome shotgun (WGS) entry which is preliminary data.</text>
</comment>
<dbReference type="CDD" id="cd07571">
    <property type="entry name" value="ALP_N-acyl_transferase"/>
    <property type="match status" value="1"/>
</dbReference>
<reference evidence="12" key="2">
    <citation type="submission" date="2021-04" db="EMBL/GenBank/DDBJ databases">
        <authorList>
            <person name="Gilroy R."/>
        </authorList>
    </citation>
    <scope>NUCLEOTIDE SEQUENCE</scope>
    <source>
        <strain evidence="12">USASDec5-558</strain>
    </source>
</reference>
<feature type="compositionally biased region" description="Polar residues" evidence="10">
    <location>
        <begin position="414"/>
        <end position="430"/>
    </location>
</feature>
<accession>A0A9D1WBX2</accession>